<dbReference type="Gene3D" id="3.40.50.1820">
    <property type="entry name" value="alpha/beta hydrolase"/>
    <property type="match status" value="1"/>
</dbReference>
<evidence type="ECO:0000313" key="2">
    <source>
        <dbReference type="Proteomes" id="UP000199053"/>
    </source>
</evidence>
<dbReference type="STRING" id="246191.SAMN05660337_2610"/>
<dbReference type="Proteomes" id="UP000199053">
    <property type="component" value="Unassembled WGS sequence"/>
</dbReference>
<accession>A0A1G9J1Y0</accession>
<dbReference type="PANTHER" id="PTHR35602">
    <property type="entry name" value="ESTERASE YQIA-RELATED"/>
    <property type="match status" value="1"/>
</dbReference>
<reference evidence="2" key="1">
    <citation type="submission" date="2016-10" db="EMBL/GenBank/DDBJ databases">
        <authorList>
            <person name="Varghese N."/>
            <person name="Submissions S."/>
        </authorList>
    </citation>
    <scope>NUCLEOTIDE SEQUENCE [LARGE SCALE GENOMIC DNA]</scope>
    <source>
        <strain evidence="2">DSM 16995</strain>
    </source>
</reference>
<organism evidence="1 2">
    <name type="scientific">Maridesulfovibrio ferrireducens</name>
    <dbReference type="NCBI Taxonomy" id="246191"/>
    <lineage>
        <taxon>Bacteria</taxon>
        <taxon>Pseudomonadati</taxon>
        <taxon>Thermodesulfobacteriota</taxon>
        <taxon>Desulfovibrionia</taxon>
        <taxon>Desulfovibrionales</taxon>
        <taxon>Desulfovibrionaceae</taxon>
        <taxon>Maridesulfovibrio</taxon>
    </lineage>
</organism>
<dbReference type="OrthoDB" id="9814831at2"/>
<dbReference type="EMBL" id="FNGA01000004">
    <property type="protein sequence ID" value="SDL31469.1"/>
    <property type="molecule type" value="Genomic_DNA"/>
</dbReference>
<evidence type="ECO:0000313" key="1">
    <source>
        <dbReference type="EMBL" id="SDL31469.1"/>
    </source>
</evidence>
<dbReference type="Pfam" id="PF05728">
    <property type="entry name" value="UPF0227"/>
    <property type="match status" value="1"/>
</dbReference>
<dbReference type="AlphaFoldDB" id="A0A1G9J1Y0"/>
<sequence>MNNIFLNIHGFGSSGKNSKAAALACSFPTHELISPDLPADPEECLTLLESIIAENSNRPLVMQGSSMGGLYALVMHIRHKIPALLINPALTPASLVEKRVGETYDFGNGKQIIITSEHVNKFAKVENEIEKAICEGLVKKDKVLALLGEQDEVLDQNVMKGLLKKLGVEIVSFETDHHFTGYDKVTENNRKVRNFLLKN</sequence>
<dbReference type="RefSeq" id="WP_092161809.1">
    <property type="nucleotide sequence ID" value="NZ_FNGA01000004.1"/>
</dbReference>
<proteinExistence type="predicted"/>
<keyword evidence="2" id="KW-1185">Reference proteome</keyword>
<dbReference type="PANTHER" id="PTHR35602:SF3">
    <property type="entry name" value="ESTERASE YQIA"/>
    <property type="match status" value="1"/>
</dbReference>
<protein>
    <recommendedName>
        <fullName evidence="3">Esterase</fullName>
    </recommendedName>
</protein>
<dbReference type="InterPro" id="IPR008886">
    <property type="entry name" value="UPF0227/Esterase_YqiA"/>
</dbReference>
<dbReference type="SUPFAM" id="SSF53474">
    <property type="entry name" value="alpha/beta-Hydrolases"/>
    <property type="match status" value="1"/>
</dbReference>
<gene>
    <name evidence="1" type="ORF">SAMN05660337_2610</name>
</gene>
<evidence type="ECO:0008006" key="3">
    <source>
        <dbReference type="Google" id="ProtNLM"/>
    </source>
</evidence>
<name>A0A1G9J1Y0_9BACT</name>
<dbReference type="InterPro" id="IPR029058">
    <property type="entry name" value="AB_hydrolase_fold"/>
</dbReference>